<dbReference type="Pfam" id="PF10186">
    <property type="entry name" value="ATG14"/>
    <property type="match status" value="1"/>
</dbReference>
<dbReference type="AlphaFoldDB" id="A0A1G4KIZ9"/>
<accession>A0A1G4KIZ9</accession>
<organism evidence="11 12">
    <name type="scientific">Lachancea nothofagi CBS 11611</name>
    <dbReference type="NCBI Taxonomy" id="1266666"/>
    <lineage>
        <taxon>Eukaryota</taxon>
        <taxon>Fungi</taxon>
        <taxon>Dikarya</taxon>
        <taxon>Ascomycota</taxon>
        <taxon>Saccharomycotina</taxon>
        <taxon>Saccharomycetes</taxon>
        <taxon>Saccharomycetales</taxon>
        <taxon>Saccharomycetaceae</taxon>
        <taxon>Lachancea</taxon>
    </lineage>
</organism>
<dbReference type="GO" id="GO:0034045">
    <property type="term" value="C:phagophore assembly site membrane"/>
    <property type="evidence" value="ECO:0007669"/>
    <property type="project" value="UniProtKB-SubCell"/>
</dbReference>
<sequence length="328" mass="37893">MVINCCACHKQSKALYCGHCINTSPSLLLKRKIELYQIRASNEQLRVQVDKILECAMNDASESQDVLGKHLSMLKTTHLKRKTNKFRLKVGQVEDMVIGKRERVRHLQRELQQKVKKHSGSEPWKTYSESPGDRFQSFQAKLKQLQKVLVSSKSHKFQELVRLFLIRQRAHPEFPYTISFQPVVNVQNLYRLPQNVIECSLRSMWEFLLLAGRILLVELPLKKPTKDVLDNLAGIVLNLLVLLLSLKLIPQSCSDKRVLLRNLLRDYDVDKLFYCLVTNKNIETDCKSKIETIINHDVCHAELQSLLQGSSELSVLNKSMDDKWFLVG</sequence>
<evidence type="ECO:0000256" key="5">
    <source>
        <dbReference type="ARBA" id="ARBA00022448"/>
    </source>
</evidence>
<keyword evidence="7" id="KW-0653">Protein transport</keyword>
<reference evidence="12" key="1">
    <citation type="submission" date="2016-03" db="EMBL/GenBank/DDBJ databases">
        <authorList>
            <person name="Devillers Hugo."/>
        </authorList>
    </citation>
    <scope>NUCLEOTIDE SEQUENCE [LARGE SCALE GENOMIC DNA]</scope>
</reference>
<evidence type="ECO:0000256" key="10">
    <source>
        <dbReference type="ARBA" id="ARBA00023136"/>
    </source>
</evidence>
<evidence type="ECO:0000256" key="6">
    <source>
        <dbReference type="ARBA" id="ARBA00022554"/>
    </source>
</evidence>
<dbReference type="InterPro" id="IPR018791">
    <property type="entry name" value="UV_resistance/autophagy_Atg14"/>
</dbReference>
<dbReference type="GO" id="GO:0015031">
    <property type="term" value="P:protein transport"/>
    <property type="evidence" value="ECO:0007669"/>
    <property type="project" value="UniProtKB-KW"/>
</dbReference>
<dbReference type="GO" id="GO:0032991">
    <property type="term" value="C:protein-containing complex"/>
    <property type="evidence" value="ECO:0007669"/>
    <property type="project" value="UniProtKB-ARBA"/>
</dbReference>
<keyword evidence="8" id="KW-0072">Autophagy</keyword>
<proteinExistence type="inferred from homology"/>
<evidence type="ECO:0000256" key="9">
    <source>
        <dbReference type="ARBA" id="ARBA00023054"/>
    </source>
</evidence>
<keyword evidence="12" id="KW-1185">Reference proteome</keyword>
<dbReference type="GO" id="GO:0016236">
    <property type="term" value="P:macroautophagy"/>
    <property type="evidence" value="ECO:0007669"/>
    <property type="project" value="InterPro"/>
</dbReference>
<dbReference type="PRINTS" id="PR02030">
    <property type="entry name" value="AUTOPHGYRP14"/>
</dbReference>
<dbReference type="GO" id="GO:0005774">
    <property type="term" value="C:vacuolar membrane"/>
    <property type="evidence" value="ECO:0007669"/>
    <property type="project" value="UniProtKB-SubCell"/>
</dbReference>
<evidence type="ECO:0000256" key="8">
    <source>
        <dbReference type="ARBA" id="ARBA00023006"/>
    </source>
</evidence>
<protein>
    <recommendedName>
        <fullName evidence="4">Autophagy-related protein 14</fullName>
    </recommendedName>
</protein>
<evidence type="ECO:0000313" key="12">
    <source>
        <dbReference type="Proteomes" id="UP000189911"/>
    </source>
</evidence>
<dbReference type="Proteomes" id="UP000189911">
    <property type="component" value="Chromosome G"/>
</dbReference>
<evidence type="ECO:0000313" key="11">
    <source>
        <dbReference type="EMBL" id="SCV04531.1"/>
    </source>
</evidence>
<comment type="similarity">
    <text evidence="3">Belongs to the ATG14 family.</text>
</comment>
<evidence type="ECO:0000256" key="4">
    <source>
        <dbReference type="ARBA" id="ARBA00013807"/>
    </source>
</evidence>
<gene>
    <name evidence="11" type="ORF">LANO_0G10770G</name>
</gene>
<dbReference type="EMBL" id="LT598453">
    <property type="protein sequence ID" value="SCV04531.1"/>
    <property type="molecule type" value="Genomic_DNA"/>
</dbReference>
<keyword evidence="10" id="KW-0472">Membrane</keyword>
<evidence type="ECO:0000256" key="2">
    <source>
        <dbReference type="ARBA" id="ARBA00004623"/>
    </source>
</evidence>
<evidence type="ECO:0000256" key="1">
    <source>
        <dbReference type="ARBA" id="ARBA00004148"/>
    </source>
</evidence>
<keyword evidence="6" id="KW-0926">Vacuole</keyword>
<dbReference type="OrthoDB" id="4068791at2759"/>
<dbReference type="InterPro" id="IPR023261">
    <property type="entry name" value="Autophagy-related_protein_14"/>
</dbReference>
<keyword evidence="9" id="KW-0175">Coiled coil</keyword>
<comment type="subcellular location">
    <subcellularLocation>
        <location evidence="2">Preautophagosomal structure membrane</location>
        <topology evidence="2">Peripheral membrane protein</topology>
    </subcellularLocation>
    <subcellularLocation>
        <location evidence="1">Vacuole membrane</location>
        <topology evidence="1">Peripheral membrane protein</topology>
    </subcellularLocation>
</comment>
<name>A0A1G4KIZ9_9SACH</name>
<evidence type="ECO:0000256" key="3">
    <source>
        <dbReference type="ARBA" id="ARBA00009574"/>
    </source>
</evidence>
<evidence type="ECO:0000256" key="7">
    <source>
        <dbReference type="ARBA" id="ARBA00022927"/>
    </source>
</evidence>
<keyword evidence="5" id="KW-0813">Transport</keyword>